<dbReference type="InterPro" id="IPR001680">
    <property type="entry name" value="WD40_rpt"/>
</dbReference>
<dbReference type="PRINTS" id="PR00320">
    <property type="entry name" value="GPROTEINBRPT"/>
</dbReference>
<protein>
    <submittedName>
        <fullName evidence="4">WD40 repeat domain containing protein</fullName>
    </submittedName>
</protein>
<evidence type="ECO:0000256" key="2">
    <source>
        <dbReference type="ARBA" id="ARBA00022737"/>
    </source>
</evidence>
<dbReference type="InterPro" id="IPR040066">
    <property type="entry name" value="WDR31"/>
</dbReference>
<dbReference type="PANTHER" id="PTHR19869:SF1">
    <property type="entry name" value="WD REPEAT-CONTAINING PROTEIN 31"/>
    <property type="match status" value="1"/>
</dbReference>
<evidence type="ECO:0000256" key="1">
    <source>
        <dbReference type="ARBA" id="ARBA00022574"/>
    </source>
</evidence>
<reference evidence="4" key="1">
    <citation type="submission" date="2013-03" db="EMBL/GenBank/DDBJ databases">
        <authorList>
            <person name="Aslett M."/>
        </authorList>
    </citation>
    <scope>NUCLEOTIDE SEQUENCE [LARGE SCALE GENOMIC DNA]</scope>
    <source>
        <strain evidence="4">ISE/inbred ISE</strain>
    </source>
</reference>
<dbReference type="InterPro" id="IPR020472">
    <property type="entry name" value="WD40_PAC1"/>
</dbReference>
<dbReference type="AlphaFoldDB" id="W6NRP3"/>
<dbReference type="PROSITE" id="PS00678">
    <property type="entry name" value="WD_REPEATS_1"/>
    <property type="match status" value="1"/>
</dbReference>
<dbReference type="Pfam" id="PF00400">
    <property type="entry name" value="WD40"/>
    <property type="match status" value="3"/>
</dbReference>
<dbReference type="SMART" id="SM00320">
    <property type="entry name" value="WD40"/>
    <property type="match status" value="5"/>
</dbReference>
<reference evidence="4" key="2">
    <citation type="submission" date="2013-05" db="EMBL/GenBank/DDBJ databases">
        <title>The genome and transcriptome of Haemonchus contortus: a key model parasite for drug and vaccine discovery.</title>
        <authorList>
            <person name="Laing R."/>
            <person name="Kikuchi T."/>
            <person name="Martinelli A."/>
            <person name="Tsai I.J."/>
            <person name="Beech R.N."/>
            <person name="Redman E."/>
            <person name="Holroyd N."/>
            <person name="Bartley D.J."/>
            <person name="Beasley H."/>
            <person name="Britton C."/>
            <person name="Curran D."/>
            <person name="Devaney E."/>
            <person name="Gilabert A."/>
            <person name="Jackson F."/>
            <person name="Hunt M."/>
            <person name="Johnston S."/>
            <person name="Kryukov I."/>
            <person name="Li K."/>
            <person name="Morrison A.A."/>
            <person name="Reid A.J."/>
            <person name="Sargison N."/>
            <person name="Saunders G."/>
            <person name="Wasmuth J.D."/>
            <person name="Wolstenholme A."/>
            <person name="Berriman M."/>
            <person name="Gilleard J.S."/>
            <person name="Cotton J.A."/>
        </authorList>
    </citation>
    <scope>NUCLEOTIDE SEQUENCE [LARGE SCALE GENOMIC DNA]</scope>
    <source>
        <strain evidence="4">ISE/inbred ISE</strain>
    </source>
</reference>
<dbReference type="PANTHER" id="PTHR19869">
    <property type="entry name" value="SPERMATID WD-REPEAT PROTEIN"/>
    <property type="match status" value="1"/>
</dbReference>
<accession>W6NRP3</accession>
<dbReference type="Gene3D" id="2.130.10.10">
    <property type="entry name" value="YVTN repeat-like/Quinoprotein amine dehydrogenase"/>
    <property type="match status" value="2"/>
</dbReference>
<feature type="repeat" description="WD" evidence="3">
    <location>
        <begin position="56"/>
        <end position="99"/>
    </location>
</feature>
<gene>
    <name evidence="4" type="ORF">HCOI_01216300</name>
</gene>
<name>W6NRP3_HAECO</name>
<feature type="repeat" description="WD" evidence="3">
    <location>
        <begin position="112"/>
        <end position="146"/>
    </location>
</feature>
<dbReference type="EMBL" id="CAVP010058535">
    <property type="protein sequence ID" value="CDL94822.1"/>
    <property type="molecule type" value="Genomic_DNA"/>
</dbReference>
<proteinExistence type="predicted"/>
<feature type="repeat" description="WD" evidence="3">
    <location>
        <begin position="193"/>
        <end position="233"/>
    </location>
</feature>
<evidence type="ECO:0000313" key="4">
    <source>
        <dbReference type="EMBL" id="CDL94822.1"/>
    </source>
</evidence>
<keyword evidence="1 3" id="KW-0853">WD repeat</keyword>
<evidence type="ECO:0000256" key="3">
    <source>
        <dbReference type="PROSITE-ProRule" id="PRU00221"/>
    </source>
</evidence>
<dbReference type="InterPro" id="IPR019775">
    <property type="entry name" value="WD40_repeat_CS"/>
</dbReference>
<dbReference type="PROSITE" id="PS50082">
    <property type="entry name" value="WD_REPEATS_2"/>
    <property type="match status" value="3"/>
</dbReference>
<dbReference type="InterPro" id="IPR015943">
    <property type="entry name" value="WD40/YVTN_repeat-like_dom_sf"/>
</dbReference>
<comment type="caution">
    <text evidence="4">The sequence shown here is derived from an EMBL/GenBank/DDBJ whole genome shotgun (WGS) entry which is preliminary data.</text>
</comment>
<keyword evidence="2" id="KW-0677">Repeat</keyword>
<organism evidence="4">
    <name type="scientific">Haemonchus contortus</name>
    <name type="common">Barber pole worm</name>
    <dbReference type="NCBI Taxonomy" id="6289"/>
    <lineage>
        <taxon>Eukaryota</taxon>
        <taxon>Metazoa</taxon>
        <taxon>Ecdysozoa</taxon>
        <taxon>Nematoda</taxon>
        <taxon>Chromadorea</taxon>
        <taxon>Rhabditida</taxon>
        <taxon>Rhabditina</taxon>
        <taxon>Rhabditomorpha</taxon>
        <taxon>Strongyloidea</taxon>
        <taxon>Trichostrongylidae</taxon>
        <taxon>Haemonchus</taxon>
    </lineage>
</organism>
<dbReference type="SUPFAM" id="SSF50978">
    <property type="entry name" value="WD40 repeat-like"/>
    <property type="match status" value="1"/>
</dbReference>
<dbReference type="InterPro" id="IPR036322">
    <property type="entry name" value="WD40_repeat_dom_sf"/>
</dbReference>
<sequence>MQKSATFSTLPVTRPPVHTDSITAMAVVRPGMVITGSRDKSLALNNVDTGECVTRWIGHNAEVTKVAYGNTVGNHFVLSGSRDQTVKLWQFHSREAQKSYEGHSLVVTGLAVTHITFSTCCNIIAQSSEDKEVKLWDPRNLDMVAQLPRKNHIQLHCEFIDDKMLASTSNGFNGDGCEISIWDLRTRKLLRELRGHEGSVPCVAGLTQQVTLKKLLMSVSVDRTIRIWNIEDGVCVWDETVPTDADLLQCVSFNDGQ</sequence>
<dbReference type="PROSITE" id="PS50294">
    <property type="entry name" value="WD_REPEATS_REGION"/>
    <property type="match status" value="1"/>
</dbReference>